<gene>
    <name evidence="3" type="ORF">MNODULE_00405</name>
</gene>
<dbReference type="SUPFAM" id="SSF143011">
    <property type="entry name" value="RelE-like"/>
    <property type="match status" value="1"/>
</dbReference>
<dbReference type="InterPro" id="IPR007712">
    <property type="entry name" value="RelE/ParE_toxin"/>
</dbReference>
<comment type="similarity">
    <text evidence="1">Belongs to the RelE toxin family.</text>
</comment>
<dbReference type="PANTHER" id="PTHR35601">
    <property type="entry name" value="TOXIN RELE"/>
    <property type="match status" value="1"/>
</dbReference>
<organism evidence="3 4">
    <name type="scientific">Candidatus Manganitrophus noduliformans</name>
    <dbReference type="NCBI Taxonomy" id="2606439"/>
    <lineage>
        <taxon>Bacteria</taxon>
        <taxon>Pseudomonadati</taxon>
        <taxon>Nitrospirota</taxon>
        <taxon>Nitrospiria</taxon>
        <taxon>Candidatus Troglogloeales</taxon>
        <taxon>Candidatus Manganitrophaceae</taxon>
        <taxon>Candidatus Manganitrophus</taxon>
    </lineage>
</organism>
<evidence type="ECO:0000313" key="4">
    <source>
        <dbReference type="Proteomes" id="UP000534783"/>
    </source>
</evidence>
<keyword evidence="4" id="KW-1185">Reference proteome</keyword>
<dbReference type="AlphaFoldDB" id="A0A7X6DLN2"/>
<protein>
    <submittedName>
        <fullName evidence="3">Type II toxin-antitoxin system RelE/ParE family toxin</fullName>
    </submittedName>
</protein>
<keyword evidence="2" id="KW-1277">Toxin-antitoxin system</keyword>
<accession>A0A7X6DLN2</accession>
<comment type="caution">
    <text evidence="3">The sequence shown here is derived from an EMBL/GenBank/DDBJ whole genome shotgun (WGS) entry which is preliminary data.</text>
</comment>
<dbReference type="InterPro" id="IPR035093">
    <property type="entry name" value="RelE/ParE_toxin_dom_sf"/>
</dbReference>
<dbReference type="Proteomes" id="UP000534783">
    <property type="component" value="Unassembled WGS sequence"/>
</dbReference>
<evidence type="ECO:0000256" key="2">
    <source>
        <dbReference type="ARBA" id="ARBA00022649"/>
    </source>
</evidence>
<dbReference type="EMBL" id="VTOW01000001">
    <property type="protein sequence ID" value="NKE69213.1"/>
    <property type="molecule type" value="Genomic_DNA"/>
</dbReference>
<evidence type="ECO:0000256" key="1">
    <source>
        <dbReference type="ARBA" id="ARBA00006226"/>
    </source>
</evidence>
<proteinExistence type="inferred from homology"/>
<dbReference type="RefSeq" id="WP_168057531.1">
    <property type="nucleotide sequence ID" value="NZ_VTOW01000001.1"/>
</dbReference>
<dbReference type="Gene3D" id="3.30.2310.20">
    <property type="entry name" value="RelE-like"/>
    <property type="match status" value="1"/>
</dbReference>
<name>A0A7X6DLN2_9BACT</name>
<sequence>MANYKILIKPSAVKEIEALPKKDRQRIIRRIRFLSNDPRPSGYEKLSSEEKYRIRQGAYRIIYSIADENLTVVIVKVGHRREVYR</sequence>
<dbReference type="PANTHER" id="PTHR35601:SF1">
    <property type="entry name" value="TOXIN RELE"/>
    <property type="match status" value="1"/>
</dbReference>
<reference evidence="3 4" key="1">
    <citation type="journal article" date="2020" name="Nature">
        <title>Bacterial chemolithoautotrophy via manganese oxidation.</title>
        <authorList>
            <person name="Yu H."/>
            <person name="Leadbetter J.R."/>
        </authorList>
    </citation>
    <scope>NUCLEOTIDE SEQUENCE [LARGE SCALE GENOMIC DNA]</scope>
    <source>
        <strain evidence="3 4">Mn-1</strain>
    </source>
</reference>
<evidence type="ECO:0000313" key="3">
    <source>
        <dbReference type="EMBL" id="NKE69213.1"/>
    </source>
</evidence>
<dbReference type="Pfam" id="PF05016">
    <property type="entry name" value="ParE_toxin"/>
    <property type="match status" value="1"/>
</dbReference>